<reference evidence="3 4" key="1">
    <citation type="submission" date="2019-02" db="EMBL/GenBank/DDBJ databases">
        <title>Sequencing the genomes of 1000 actinobacteria strains.</title>
        <authorList>
            <person name="Klenk H.-P."/>
        </authorList>
    </citation>
    <scope>NUCLEOTIDE SEQUENCE [LARGE SCALE GENOMIC DNA]</scope>
    <source>
        <strain evidence="3 4">DSM 17364</strain>
    </source>
</reference>
<gene>
    <name evidence="3" type="ORF">EV380_0833</name>
</gene>
<keyword evidence="4" id="KW-1185">Reference proteome</keyword>
<comment type="caution">
    <text evidence="3">The sequence shown here is derived from an EMBL/GenBank/DDBJ whole genome shotgun (WGS) entry which is preliminary data.</text>
</comment>
<dbReference type="Proteomes" id="UP000292685">
    <property type="component" value="Unassembled WGS sequence"/>
</dbReference>
<dbReference type="AlphaFoldDB" id="A0A4Q8AAV1"/>
<evidence type="ECO:0000256" key="1">
    <source>
        <dbReference type="ARBA" id="ARBA00005254"/>
    </source>
</evidence>
<dbReference type="Pfam" id="PF01575">
    <property type="entry name" value="MaoC_dehydratas"/>
    <property type="match status" value="1"/>
</dbReference>
<dbReference type="RefSeq" id="WP_130449548.1">
    <property type="nucleotide sequence ID" value="NZ_SHLA01000001.1"/>
</dbReference>
<sequence>MAGTSERRRVELGEAPALGGIYAAAVKKTAAGGLAGLLGGRRSGGDDPWQLPAVEHRVRRLNVDTGRLTRYQRLMGDTVRDDLPSVFVHGLAFPVAMSVMVASDFPLPLMGLVHLSNRVEHLRRIRPDEELAVRAWAEGLREHYAGTQVDVVAEVSSHGEVLWRGVSTYLAKGVDLPGRTRPERPERVEFEAPTRTGQWRLGADTGREYAAVLGDWNPIHLTSLSARALGLKRHIAHGMYLAGRSLAAAAPSRGGYEWSIEFAAPVFLPGTVNFALAEDEAADPYGDVRFAGWNRAGTREHFAGHVAPR</sequence>
<evidence type="ECO:0000313" key="4">
    <source>
        <dbReference type="Proteomes" id="UP000292685"/>
    </source>
</evidence>
<evidence type="ECO:0000313" key="3">
    <source>
        <dbReference type="EMBL" id="RZU61270.1"/>
    </source>
</evidence>
<proteinExistence type="inferred from homology"/>
<feature type="domain" description="MaoC-like" evidence="2">
    <location>
        <begin position="203"/>
        <end position="278"/>
    </location>
</feature>
<comment type="similarity">
    <text evidence="1">Belongs to the enoyl-CoA hydratase/isomerase family.</text>
</comment>
<dbReference type="InterPro" id="IPR029069">
    <property type="entry name" value="HotDog_dom_sf"/>
</dbReference>
<evidence type="ECO:0000259" key="2">
    <source>
        <dbReference type="Pfam" id="PF01575"/>
    </source>
</evidence>
<dbReference type="PANTHER" id="PTHR43841">
    <property type="entry name" value="3-HYDROXYACYL-THIOESTER DEHYDRATASE HTDX-RELATED"/>
    <property type="match status" value="1"/>
</dbReference>
<organism evidence="3 4">
    <name type="scientific">Zhihengliuella halotolerans</name>
    <dbReference type="NCBI Taxonomy" id="370736"/>
    <lineage>
        <taxon>Bacteria</taxon>
        <taxon>Bacillati</taxon>
        <taxon>Actinomycetota</taxon>
        <taxon>Actinomycetes</taxon>
        <taxon>Micrococcales</taxon>
        <taxon>Micrococcaceae</taxon>
        <taxon>Zhihengliuella</taxon>
    </lineage>
</organism>
<name>A0A4Q8AAV1_9MICC</name>
<dbReference type="EMBL" id="SHLA01000001">
    <property type="protein sequence ID" value="RZU61270.1"/>
    <property type="molecule type" value="Genomic_DNA"/>
</dbReference>
<accession>A0A4Q8AAV1</accession>
<dbReference type="SUPFAM" id="SSF54637">
    <property type="entry name" value="Thioesterase/thiol ester dehydrase-isomerase"/>
    <property type="match status" value="2"/>
</dbReference>
<dbReference type="OrthoDB" id="9774179at2"/>
<dbReference type="PANTHER" id="PTHR43841:SF3">
    <property type="entry name" value="(3R)-HYDROXYACYL-ACP DEHYDRATASE SUBUNIT HADB"/>
    <property type="match status" value="1"/>
</dbReference>
<protein>
    <submittedName>
        <fullName evidence="3">MaoC dehydratase-like protein</fullName>
    </submittedName>
</protein>
<dbReference type="Gene3D" id="3.10.129.10">
    <property type="entry name" value="Hotdog Thioesterase"/>
    <property type="match status" value="1"/>
</dbReference>
<dbReference type="InterPro" id="IPR002539">
    <property type="entry name" value="MaoC-like_dom"/>
</dbReference>